<keyword evidence="2" id="KW-1185">Reference proteome</keyword>
<dbReference type="EMBL" id="PTIX01000029">
    <property type="protein sequence ID" value="PPK63375.1"/>
    <property type="molecule type" value="Genomic_DNA"/>
</dbReference>
<proteinExistence type="predicted"/>
<evidence type="ECO:0000313" key="1">
    <source>
        <dbReference type="EMBL" id="PPK63375.1"/>
    </source>
</evidence>
<organism evidence="1 2">
    <name type="scientific">Actinokineospora auranticolor</name>
    <dbReference type="NCBI Taxonomy" id="155976"/>
    <lineage>
        <taxon>Bacteria</taxon>
        <taxon>Bacillati</taxon>
        <taxon>Actinomycetota</taxon>
        <taxon>Actinomycetes</taxon>
        <taxon>Pseudonocardiales</taxon>
        <taxon>Pseudonocardiaceae</taxon>
        <taxon>Actinokineospora</taxon>
    </lineage>
</organism>
<dbReference type="Proteomes" id="UP000239203">
    <property type="component" value="Unassembled WGS sequence"/>
</dbReference>
<evidence type="ECO:0000313" key="2">
    <source>
        <dbReference type="Proteomes" id="UP000239203"/>
    </source>
</evidence>
<dbReference type="RefSeq" id="WP_245931709.1">
    <property type="nucleotide sequence ID" value="NZ_CP154825.1"/>
</dbReference>
<dbReference type="AlphaFoldDB" id="A0A2S6GDS5"/>
<name>A0A2S6GDS5_9PSEU</name>
<reference evidence="1 2" key="1">
    <citation type="submission" date="2018-02" db="EMBL/GenBank/DDBJ databases">
        <title>Genomic Encyclopedia of Archaeal and Bacterial Type Strains, Phase II (KMG-II): from individual species to whole genera.</title>
        <authorList>
            <person name="Goeker M."/>
        </authorList>
    </citation>
    <scope>NUCLEOTIDE SEQUENCE [LARGE SCALE GENOMIC DNA]</scope>
    <source>
        <strain evidence="1 2">YU 961-1</strain>
    </source>
</reference>
<comment type="caution">
    <text evidence="1">The sequence shown here is derived from an EMBL/GenBank/DDBJ whole genome shotgun (WGS) entry which is preliminary data.</text>
</comment>
<protein>
    <submittedName>
        <fullName evidence="1">Uncharacterized protein</fullName>
    </submittedName>
</protein>
<accession>A0A2S6GDS5</accession>
<gene>
    <name evidence="1" type="ORF">CLV40_12988</name>
</gene>
<sequence>MTDIPTVGDLVAALIVHDPDSPVRVASQPGHPMEHLLARVAVTPDDDHPDPPVVWLGIGDPIGHPPPSATDALGWTS</sequence>